<evidence type="ECO:0000256" key="3">
    <source>
        <dbReference type="ARBA" id="ARBA00022801"/>
    </source>
</evidence>
<dbReference type="PANTHER" id="PTHR12606">
    <property type="entry name" value="SENTRIN/SUMO-SPECIFIC PROTEASE"/>
    <property type="match status" value="1"/>
</dbReference>
<gene>
    <name evidence="6" type="ORF">CINCED_3A000641</name>
</gene>
<evidence type="ECO:0000259" key="5">
    <source>
        <dbReference type="PROSITE" id="PS50600"/>
    </source>
</evidence>
<evidence type="ECO:0000256" key="2">
    <source>
        <dbReference type="ARBA" id="ARBA00022670"/>
    </source>
</evidence>
<dbReference type="Pfam" id="PF02902">
    <property type="entry name" value="Peptidase_C48"/>
    <property type="match status" value="1"/>
</dbReference>
<evidence type="ECO:0000256" key="4">
    <source>
        <dbReference type="ARBA" id="ARBA00022807"/>
    </source>
</evidence>
<dbReference type="InterPro" id="IPR038765">
    <property type="entry name" value="Papain-like_cys_pep_sf"/>
</dbReference>
<comment type="similarity">
    <text evidence="1">Belongs to the peptidase C48 family.</text>
</comment>
<name>A0A5E4LZE0_9HEMI</name>
<accession>A0A5E4LZE0</accession>
<dbReference type="Gene3D" id="3.40.395.10">
    <property type="entry name" value="Adenoviral Proteinase, Chain A"/>
    <property type="match status" value="1"/>
</dbReference>
<dbReference type="GO" id="GO:0005634">
    <property type="term" value="C:nucleus"/>
    <property type="evidence" value="ECO:0007669"/>
    <property type="project" value="TreeGrafter"/>
</dbReference>
<dbReference type="AlphaFoldDB" id="A0A5E4LZE0"/>
<keyword evidence="3" id="KW-0378">Hydrolase</keyword>
<dbReference type="Proteomes" id="UP000325440">
    <property type="component" value="Unassembled WGS sequence"/>
</dbReference>
<keyword evidence="4" id="KW-0788">Thiol protease</keyword>
<keyword evidence="7" id="KW-1185">Reference proteome</keyword>
<dbReference type="GO" id="GO:0016926">
    <property type="term" value="P:protein desumoylation"/>
    <property type="evidence" value="ECO:0007669"/>
    <property type="project" value="TreeGrafter"/>
</dbReference>
<dbReference type="SUPFAM" id="SSF54001">
    <property type="entry name" value="Cysteine proteinases"/>
    <property type="match status" value="1"/>
</dbReference>
<keyword evidence="2 6" id="KW-0645">Protease</keyword>
<dbReference type="EMBL" id="CABPRJ010000010">
    <property type="protein sequence ID" value="VVC25182.1"/>
    <property type="molecule type" value="Genomic_DNA"/>
</dbReference>
<evidence type="ECO:0000313" key="6">
    <source>
        <dbReference type="EMBL" id="VVC25182.1"/>
    </source>
</evidence>
<proteinExistence type="inferred from homology"/>
<feature type="domain" description="Ubiquitin-like protease family profile" evidence="5">
    <location>
        <begin position="1"/>
        <end position="164"/>
    </location>
</feature>
<sequence>MDHFIPYMPNNYEAEGQLFINDEIINNYMSLIQTRSPDTVYTFNTFFYLTFSTQGYKRVDRWTKKIDIFAKKKLFIPIHIREDNHWVLVYVDFENKTINYYDSIGNSGYDFMKVIVSYLRLEGVHKKNMHFCFDKWRLRNVKDCPQQQNHWDCGVFLCAFAEHLSRNAPLNFSQDDMINIRRQILLDIKKKKLKKSMPKS</sequence>
<organism evidence="6 7">
    <name type="scientific">Cinara cedri</name>
    <dbReference type="NCBI Taxonomy" id="506608"/>
    <lineage>
        <taxon>Eukaryota</taxon>
        <taxon>Metazoa</taxon>
        <taxon>Ecdysozoa</taxon>
        <taxon>Arthropoda</taxon>
        <taxon>Hexapoda</taxon>
        <taxon>Insecta</taxon>
        <taxon>Pterygota</taxon>
        <taxon>Neoptera</taxon>
        <taxon>Paraneoptera</taxon>
        <taxon>Hemiptera</taxon>
        <taxon>Sternorrhyncha</taxon>
        <taxon>Aphidomorpha</taxon>
        <taxon>Aphidoidea</taxon>
        <taxon>Aphididae</taxon>
        <taxon>Lachninae</taxon>
        <taxon>Cinara</taxon>
    </lineage>
</organism>
<dbReference type="PANTHER" id="PTHR12606:SF141">
    <property type="entry name" value="GH15225P-RELATED"/>
    <property type="match status" value="1"/>
</dbReference>
<reference evidence="6 7" key="1">
    <citation type="submission" date="2019-08" db="EMBL/GenBank/DDBJ databases">
        <authorList>
            <person name="Alioto T."/>
            <person name="Alioto T."/>
            <person name="Gomez Garrido J."/>
        </authorList>
    </citation>
    <scope>NUCLEOTIDE SEQUENCE [LARGE SCALE GENOMIC DNA]</scope>
</reference>
<dbReference type="PROSITE" id="PS50600">
    <property type="entry name" value="ULP_PROTEASE"/>
    <property type="match status" value="1"/>
</dbReference>
<evidence type="ECO:0000313" key="7">
    <source>
        <dbReference type="Proteomes" id="UP000325440"/>
    </source>
</evidence>
<dbReference type="InterPro" id="IPR003653">
    <property type="entry name" value="Peptidase_C48_C"/>
</dbReference>
<dbReference type="GO" id="GO:0016929">
    <property type="term" value="F:deSUMOylase activity"/>
    <property type="evidence" value="ECO:0007669"/>
    <property type="project" value="TreeGrafter"/>
</dbReference>
<dbReference type="GO" id="GO:0006508">
    <property type="term" value="P:proteolysis"/>
    <property type="evidence" value="ECO:0007669"/>
    <property type="project" value="UniProtKB-KW"/>
</dbReference>
<evidence type="ECO:0000256" key="1">
    <source>
        <dbReference type="ARBA" id="ARBA00005234"/>
    </source>
</evidence>
<protein>
    <submittedName>
        <fullName evidence="6">Ulp1 protease family, C-terminal catalytic domain</fullName>
    </submittedName>
</protein>
<dbReference type="OrthoDB" id="6612333at2759"/>